<reference evidence="2" key="1">
    <citation type="journal article" date="2015" name="Nature">
        <title>Complex archaea that bridge the gap between prokaryotes and eukaryotes.</title>
        <authorList>
            <person name="Spang A."/>
            <person name="Saw J.H."/>
            <person name="Jorgensen S.L."/>
            <person name="Zaremba-Niedzwiedzka K."/>
            <person name="Martijn J."/>
            <person name="Lind A.E."/>
            <person name="van Eijk R."/>
            <person name="Schleper C."/>
            <person name="Guy L."/>
            <person name="Ettema T.J."/>
        </authorList>
    </citation>
    <scope>NUCLEOTIDE SEQUENCE</scope>
</reference>
<dbReference type="AlphaFoldDB" id="A0A0F9A6M5"/>
<comment type="caution">
    <text evidence="2">The sequence shown here is derived from an EMBL/GenBank/DDBJ whole genome shotgun (WGS) entry which is preliminary data.</text>
</comment>
<dbReference type="GO" id="GO:0000160">
    <property type="term" value="P:phosphorelay signal transduction system"/>
    <property type="evidence" value="ECO:0007669"/>
    <property type="project" value="InterPro"/>
</dbReference>
<feature type="domain" description="Response regulatory" evidence="1">
    <location>
        <begin position="7"/>
        <end position="151"/>
    </location>
</feature>
<protein>
    <recommendedName>
        <fullName evidence="1">Response regulatory domain-containing protein</fullName>
    </recommendedName>
</protein>
<dbReference type="InterPro" id="IPR052893">
    <property type="entry name" value="TCS_response_regulator"/>
</dbReference>
<dbReference type="SUPFAM" id="SSF52172">
    <property type="entry name" value="CheY-like"/>
    <property type="match status" value="1"/>
</dbReference>
<proteinExistence type="predicted"/>
<dbReference type="Gene3D" id="3.40.50.2300">
    <property type="match status" value="1"/>
</dbReference>
<name>A0A0F9A6M5_9ZZZZ</name>
<evidence type="ECO:0000259" key="1">
    <source>
        <dbReference type="PROSITE" id="PS50110"/>
    </source>
</evidence>
<dbReference type="InterPro" id="IPR001789">
    <property type="entry name" value="Sig_transdc_resp-reg_receiver"/>
</dbReference>
<dbReference type="CDD" id="cd17557">
    <property type="entry name" value="REC_Rcp-like"/>
    <property type="match status" value="1"/>
</dbReference>
<dbReference type="PANTHER" id="PTHR44520:SF2">
    <property type="entry name" value="RESPONSE REGULATOR RCP1"/>
    <property type="match status" value="1"/>
</dbReference>
<dbReference type="EMBL" id="LAZR01044246">
    <property type="protein sequence ID" value="KKL05130.1"/>
    <property type="molecule type" value="Genomic_DNA"/>
</dbReference>
<dbReference type="SMART" id="SM00448">
    <property type="entry name" value="REC"/>
    <property type="match status" value="1"/>
</dbReference>
<gene>
    <name evidence="2" type="ORF">LCGC14_2609140</name>
</gene>
<accession>A0A0F9A6M5</accession>
<dbReference type="PROSITE" id="PS50110">
    <property type="entry name" value="RESPONSE_REGULATORY"/>
    <property type="match status" value="1"/>
</dbReference>
<dbReference type="Pfam" id="PF00072">
    <property type="entry name" value="Response_reg"/>
    <property type="match status" value="1"/>
</dbReference>
<sequence>MFLGKNKVLLIEDNPDHAELITELLEVEGKKEVILIKDGKEAIDYFQKAYPPEACQTSSSNQKAIRTDIDGDEIEPQIDLVILDLNLPKVHGMDVLKFLKQNSRYRSIPVVILSTSTDDKTINEAYENGANVYITKPVSYDGFVEKIKILNNYFNEYDKLNNAGINPKPLLL</sequence>
<dbReference type="PANTHER" id="PTHR44520">
    <property type="entry name" value="RESPONSE REGULATOR RCP1-RELATED"/>
    <property type="match status" value="1"/>
</dbReference>
<dbReference type="InterPro" id="IPR011006">
    <property type="entry name" value="CheY-like_superfamily"/>
</dbReference>
<organism evidence="2">
    <name type="scientific">marine sediment metagenome</name>
    <dbReference type="NCBI Taxonomy" id="412755"/>
    <lineage>
        <taxon>unclassified sequences</taxon>
        <taxon>metagenomes</taxon>
        <taxon>ecological metagenomes</taxon>
    </lineage>
</organism>
<evidence type="ECO:0000313" key="2">
    <source>
        <dbReference type="EMBL" id="KKL05130.1"/>
    </source>
</evidence>